<evidence type="ECO:0000313" key="5">
    <source>
        <dbReference type="Proteomes" id="UP000235994"/>
    </source>
</evidence>
<dbReference type="InterPro" id="IPR000415">
    <property type="entry name" value="Nitroreductase-like"/>
</dbReference>
<dbReference type="PANTHER" id="PTHR43673">
    <property type="entry name" value="NAD(P)H NITROREDUCTASE YDGI-RELATED"/>
    <property type="match status" value="1"/>
</dbReference>
<dbReference type="GO" id="GO:0016491">
    <property type="term" value="F:oxidoreductase activity"/>
    <property type="evidence" value="ECO:0007669"/>
    <property type="project" value="UniProtKB-KW"/>
</dbReference>
<proteinExistence type="inferred from homology"/>
<name>A0A2N8KNN8_9BURK</name>
<protein>
    <submittedName>
        <fullName evidence="4">Nitroreductase family protein</fullName>
    </submittedName>
</protein>
<dbReference type="EMBL" id="POQS01000001">
    <property type="protein sequence ID" value="PND35071.1"/>
    <property type="molecule type" value="Genomic_DNA"/>
</dbReference>
<evidence type="ECO:0000313" key="4">
    <source>
        <dbReference type="EMBL" id="PND35071.1"/>
    </source>
</evidence>
<keyword evidence="2" id="KW-0560">Oxidoreductase</keyword>
<feature type="domain" description="Nitroreductase" evidence="3">
    <location>
        <begin position="10"/>
        <end position="184"/>
    </location>
</feature>
<dbReference type="InterPro" id="IPR029479">
    <property type="entry name" value="Nitroreductase"/>
</dbReference>
<organism evidence="4 5">
    <name type="scientific">Achromobacter pulmonis</name>
    <dbReference type="NCBI Taxonomy" id="1389932"/>
    <lineage>
        <taxon>Bacteria</taxon>
        <taxon>Pseudomonadati</taxon>
        <taxon>Pseudomonadota</taxon>
        <taxon>Betaproteobacteria</taxon>
        <taxon>Burkholderiales</taxon>
        <taxon>Alcaligenaceae</taxon>
        <taxon>Achromobacter</taxon>
    </lineage>
</organism>
<evidence type="ECO:0000256" key="2">
    <source>
        <dbReference type="ARBA" id="ARBA00023002"/>
    </source>
</evidence>
<evidence type="ECO:0000259" key="3">
    <source>
        <dbReference type="Pfam" id="PF00881"/>
    </source>
</evidence>
<dbReference type="Pfam" id="PF00881">
    <property type="entry name" value="Nitroreductase"/>
    <property type="match status" value="1"/>
</dbReference>
<evidence type="ECO:0000256" key="1">
    <source>
        <dbReference type="ARBA" id="ARBA00007118"/>
    </source>
</evidence>
<dbReference type="Proteomes" id="UP000235994">
    <property type="component" value="Unassembled WGS sequence"/>
</dbReference>
<dbReference type="Gene3D" id="3.40.109.10">
    <property type="entry name" value="NADH Oxidase"/>
    <property type="match status" value="1"/>
</dbReference>
<gene>
    <name evidence="4" type="ORF">C1I89_01345</name>
</gene>
<reference evidence="4 5" key="1">
    <citation type="submission" date="2018-01" db="EMBL/GenBank/DDBJ databases">
        <title>The draft genome of an aniline degradation strain ANB-1.</title>
        <authorList>
            <person name="Zhang L."/>
            <person name="Jiang J."/>
        </authorList>
    </citation>
    <scope>NUCLEOTIDE SEQUENCE [LARGE SCALE GENOMIC DNA]</scope>
    <source>
        <strain evidence="4 5">ANB-1</strain>
    </source>
</reference>
<sequence>MTMNPTISLIEQRVSANRFDASHTLADAEIEELARLATRAPTAYNLQNWRFIAVRTPEGKARLRGLAQGQAKVSDAAVTFIICGVLPEPAAIADRLAGFVASGFMPADMASRWQEGARAQYADPQTARDEALRSATFGASTLIYAAGALGLASGPMVGFDAEGVAREFGLGPAEVPAMLVAVGRAAAGNWPQKPRRQLAEVLEIA</sequence>
<keyword evidence="5" id="KW-1185">Reference proteome</keyword>
<comment type="caution">
    <text evidence="4">The sequence shown here is derived from an EMBL/GenBank/DDBJ whole genome shotgun (WGS) entry which is preliminary data.</text>
</comment>
<dbReference type="AlphaFoldDB" id="A0A2N8KNN8"/>
<dbReference type="SUPFAM" id="SSF55469">
    <property type="entry name" value="FMN-dependent nitroreductase-like"/>
    <property type="match status" value="1"/>
</dbReference>
<dbReference type="PANTHER" id="PTHR43673:SF12">
    <property type="entry name" value="PROTEIN DRGA"/>
    <property type="match status" value="1"/>
</dbReference>
<comment type="similarity">
    <text evidence="1">Belongs to the nitroreductase family.</text>
</comment>
<dbReference type="RefSeq" id="WP_102771016.1">
    <property type="nucleotide sequence ID" value="NZ_POQS01000001.1"/>
</dbReference>
<accession>A0A2N8KNN8</accession>